<evidence type="ECO:0000256" key="2">
    <source>
        <dbReference type="SAM" id="SignalP"/>
    </source>
</evidence>
<dbReference type="EMBL" id="BAABKB010000068">
    <property type="protein sequence ID" value="GAA5039404.1"/>
    <property type="molecule type" value="Genomic_DNA"/>
</dbReference>
<organism evidence="3 4">
    <name type="scientific">Streptomyces siamensis</name>
    <dbReference type="NCBI Taxonomy" id="1274986"/>
    <lineage>
        <taxon>Bacteria</taxon>
        <taxon>Bacillati</taxon>
        <taxon>Actinomycetota</taxon>
        <taxon>Actinomycetes</taxon>
        <taxon>Kitasatosporales</taxon>
        <taxon>Streptomycetaceae</taxon>
        <taxon>Streptomyces</taxon>
    </lineage>
</organism>
<accession>A0ABP9JR23</accession>
<proteinExistence type="predicted"/>
<evidence type="ECO:0000313" key="3">
    <source>
        <dbReference type="EMBL" id="GAA5039404.1"/>
    </source>
</evidence>
<reference evidence="4" key="1">
    <citation type="journal article" date="2019" name="Int. J. Syst. Evol. Microbiol.">
        <title>The Global Catalogue of Microorganisms (GCM) 10K type strain sequencing project: providing services to taxonomists for standard genome sequencing and annotation.</title>
        <authorList>
            <consortium name="The Broad Institute Genomics Platform"/>
            <consortium name="The Broad Institute Genome Sequencing Center for Infectious Disease"/>
            <person name="Wu L."/>
            <person name="Ma J."/>
        </authorList>
    </citation>
    <scope>NUCLEOTIDE SEQUENCE [LARGE SCALE GENOMIC DNA]</scope>
    <source>
        <strain evidence="4">JCM 18409</strain>
    </source>
</reference>
<sequence>MNHTFARRAASMAATAAVAAATLLAVGGTASATSDPSADRTAAASHSFGTAVPYGDNRGGDRDRDREGSDRYGYDSHHKKERNANEWRRRHSYDGHRKWERNGTKWHHNNNGQGHSYDSHRFHRWNADKRVTVGAKAHGLNDHTSR</sequence>
<name>A0ABP9JR23_9ACTN</name>
<feature type="region of interest" description="Disordered" evidence="1">
    <location>
        <begin position="30"/>
        <end position="94"/>
    </location>
</feature>
<evidence type="ECO:0000256" key="1">
    <source>
        <dbReference type="SAM" id="MobiDB-lite"/>
    </source>
</evidence>
<keyword evidence="2" id="KW-0732">Signal</keyword>
<comment type="caution">
    <text evidence="3">The sequence shown here is derived from an EMBL/GenBank/DDBJ whole genome shotgun (WGS) entry which is preliminary data.</text>
</comment>
<evidence type="ECO:0000313" key="4">
    <source>
        <dbReference type="Proteomes" id="UP001501759"/>
    </source>
</evidence>
<dbReference type="RefSeq" id="WP_345658697.1">
    <property type="nucleotide sequence ID" value="NZ_BAABKB010000068.1"/>
</dbReference>
<feature type="signal peptide" evidence="2">
    <location>
        <begin position="1"/>
        <end position="32"/>
    </location>
</feature>
<dbReference type="Proteomes" id="UP001501759">
    <property type="component" value="Unassembled WGS sequence"/>
</dbReference>
<protein>
    <submittedName>
        <fullName evidence="3">Uncharacterized protein</fullName>
    </submittedName>
</protein>
<feature type="compositionally biased region" description="Basic and acidic residues" evidence="1">
    <location>
        <begin position="58"/>
        <end position="94"/>
    </location>
</feature>
<gene>
    <name evidence="3" type="ORF">GCM10023335_88790</name>
</gene>
<feature type="chain" id="PRO_5047398718" evidence="2">
    <location>
        <begin position="33"/>
        <end position="146"/>
    </location>
</feature>
<keyword evidence="4" id="KW-1185">Reference proteome</keyword>